<dbReference type="Proteomes" id="UP000012174">
    <property type="component" value="Unassembled WGS sequence"/>
</dbReference>
<reference evidence="2" key="1">
    <citation type="journal article" date="2013" name="Genome Announc.">
        <title>Draft genome sequence of the grapevine dieback fungus Eutypa lata UCR-EL1.</title>
        <authorList>
            <person name="Blanco-Ulate B."/>
            <person name="Rolshausen P.E."/>
            <person name="Cantu D."/>
        </authorList>
    </citation>
    <scope>NUCLEOTIDE SEQUENCE [LARGE SCALE GENOMIC DNA]</scope>
    <source>
        <strain evidence="2">UCR-EL1</strain>
    </source>
</reference>
<evidence type="ECO:0000313" key="2">
    <source>
        <dbReference type="Proteomes" id="UP000012174"/>
    </source>
</evidence>
<dbReference type="Pfam" id="PF14087">
    <property type="entry name" value="DUF4267"/>
    <property type="match status" value="1"/>
</dbReference>
<keyword evidence="2" id="KW-1185">Reference proteome</keyword>
<dbReference type="InterPro" id="IPR025363">
    <property type="entry name" value="DUF4267"/>
</dbReference>
<proteinExistence type="predicted"/>
<dbReference type="AlphaFoldDB" id="M7SHF7"/>
<dbReference type="OrthoDB" id="4721119at2759"/>
<dbReference type="HOGENOM" id="CLU_1959579_0_0_1"/>
<name>M7SHF7_EUTLA</name>
<sequence length="128" mass="13572">MPSSEPLLLIADVAARGLGCMMIYSNYLWHSDPAKTAKVFGLANPTPREAELGRGLGGRNAAVGLAVLALSLTEQRRAVSILFASWTIVGLTDIAICLRPSGNRNVTHHIVGTSICAAVGLGHWLLLR</sequence>
<protein>
    <recommendedName>
        <fullName evidence="3">Integral membrane protein</fullName>
    </recommendedName>
</protein>
<evidence type="ECO:0008006" key="3">
    <source>
        <dbReference type="Google" id="ProtNLM"/>
    </source>
</evidence>
<accession>M7SHF7</accession>
<dbReference type="KEGG" id="ela:UCREL1_9374"/>
<evidence type="ECO:0000313" key="1">
    <source>
        <dbReference type="EMBL" id="EMR63688.1"/>
    </source>
</evidence>
<dbReference type="EMBL" id="KB707185">
    <property type="protein sequence ID" value="EMR63688.1"/>
    <property type="molecule type" value="Genomic_DNA"/>
</dbReference>
<organism evidence="1 2">
    <name type="scientific">Eutypa lata (strain UCR-EL1)</name>
    <name type="common">Grapevine dieback disease fungus</name>
    <name type="synonym">Eutypa armeniacae</name>
    <dbReference type="NCBI Taxonomy" id="1287681"/>
    <lineage>
        <taxon>Eukaryota</taxon>
        <taxon>Fungi</taxon>
        <taxon>Dikarya</taxon>
        <taxon>Ascomycota</taxon>
        <taxon>Pezizomycotina</taxon>
        <taxon>Sordariomycetes</taxon>
        <taxon>Xylariomycetidae</taxon>
        <taxon>Xylariales</taxon>
        <taxon>Diatrypaceae</taxon>
        <taxon>Eutypa</taxon>
    </lineage>
</organism>
<gene>
    <name evidence="1" type="ORF">UCREL1_9374</name>
</gene>